<keyword evidence="1" id="KW-0853">WD repeat</keyword>
<evidence type="ECO:0000256" key="2">
    <source>
        <dbReference type="ARBA" id="ARBA00022737"/>
    </source>
</evidence>
<dbReference type="InterPro" id="IPR001680">
    <property type="entry name" value="WD40_rpt"/>
</dbReference>
<name>A8NLQ8_COPC7</name>
<comment type="caution">
    <text evidence="3">The sequence shown here is derived from an EMBL/GenBank/DDBJ whole genome shotgun (WGS) entry which is preliminary data.</text>
</comment>
<dbReference type="InterPro" id="IPR015943">
    <property type="entry name" value="WD40/YVTN_repeat-like_dom_sf"/>
</dbReference>
<dbReference type="RefSeq" id="XP_001834754.2">
    <property type="nucleotide sequence ID" value="XM_001834702.2"/>
</dbReference>
<accession>A8NLQ8</accession>
<dbReference type="EMBL" id="AACS02000012">
    <property type="protein sequence ID" value="EAU87073.2"/>
    <property type="molecule type" value="Genomic_DNA"/>
</dbReference>
<dbReference type="PANTHER" id="PTHR44129">
    <property type="entry name" value="WD REPEAT-CONTAINING PROTEIN POP1"/>
    <property type="match status" value="1"/>
</dbReference>
<keyword evidence="2" id="KW-0677">Repeat</keyword>
<dbReference type="Proteomes" id="UP000001861">
    <property type="component" value="Unassembled WGS sequence"/>
</dbReference>
<dbReference type="Gene3D" id="2.130.10.10">
    <property type="entry name" value="YVTN repeat-like/Quinoprotein amine dehydrogenase"/>
    <property type="match status" value="2"/>
</dbReference>
<dbReference type="STRING" id="240176.A8NLQ8"/>
<dbReference type="InterPro" id="IPR050349">
    <property type="entry name" value="WD_LIS1/nudF_dynein_reg"/>
</dbReference>
<evidence type="ECO:0000313" key="3">
    <source>
        <dbReference type="EMBL" id="EAU87073.2"/>
    </source>
</evidence>
<dbReference type="KEGG" id="cci:CC1G_11253"/>
<sequence length="343" mass="38099">MSLERRPFTLSYKPCSKLVAIPTHHSTTPSTDGIQDLAFSPDGLYLAASFRREVHVWELKEDRDGMTEAWARKVRFSLESRDKASISCMAWSSSNYLVVGTSAGRLELVKINEKVPSVQWSLRYSIQPISQEAKVRGFQVSDEPIKLVAIDSGFTTMAVVAGKSEVGIWKRSDTVDSKKAWVGLFYLTSPESYVSLQEEVVVTSVAWDENPSDGELLVVSYLNHGIVTWNASVPSLSNMVNVETVLSPSGSLSPDGRKFAIPNSKGTFDIYDLALKNKVVTLTDPDDEVSVHASWNDTSPSRQASFIRDGSWIVGTGKGKLNIWNVFNNIRAQRLNLDWRSKC</sequence>
<dbReference type="InterPro" id="IPR036322">
    <property type="entry name" value="WD40_repeat_dom_sf"/>
</dbReference>
<organism evidence="3 4">
    <name type="scientific">Coprinopsis cinerea (strain Okayama-7 / 130 / ATCC MYA-4618 / FGSC 9003)</name>
    <name type="common">Inky cap fungus</name>
    <name type="synonym">Hormographiella aspergillata</name>
    <dbReference type="NCBI Taxonomy" id="240176"/>
    <lineage>
        <taxon>Eukaryota</taxon>
        <taxon>Fungi</taxon>
        <taxon>Dikarya</taxon>
        <taxon>Basidiomycota</taxon>
        <taxon>Agaricomycotina</taxon>
        <taxon>Agaricomycetes</taxon>
        <taxon>Agaricomycetidae</taxon>
        <taxon>Agaricales</taxon>
        <taxon>Agaricineae</taxon>
        <taxon>Psathyrellaceae</taxon>
        <taxon>Coprinopsis</taxon>
    </lineage>
</organism>
<evidence type="ECO:0000256" key="1">
    <source>
        <dbReference type="ARBA" id="ARBA00022574"/>
    </source>
</evidence>
<dbReference type="HOGENOM" id="CLU_894333_0_0_1"/>
<dbReference type="SMART" id="SM00320">
    <property type="entry name" value="WD40"/>
    <property type="match status" value="4"/>
</dbReference>
<evidence type="ECO:0000313" key="4">
    <source>
        <dbReference type="Proteomes" id="UP000001861"/>
    </source>
</evidence>
<dbReference type="OMA" id="GFWAHAF"/>
<gene>
    <name evidence="3" type="ORF">CC1G_11253</name>
</gene>
<dbReference type="VEuPathDB" id="FungiDB:CC1G_11253"/>
<protein>
    <submittedName>
        <fullName evidence="3">Uncharacterized protein</fullName>
    </submittedName>
</protein>
<dbReference type="AlphaFoldDB" id="A8NLQ8"/>
<reference evidence="3 4" key="1">
    <citation type="journal article" date="2010" name="Proc. Natl. Acad. Sci. U.S.A.">
        <title>Insights into evolution of multicellular fungi from the assembled chromosomes of the mushroom Coprinopsis cinerea (Coprinus cinereus).</title>
        <authorList>
            <person name="Stajich J.E."/>
            <person name="Wilke S.K."/>
            <person name="Ahren D."/>
            <person name="Au C.H."/>
            <person name="Birren B.W."/>
            <person name="Borodovsky M."/>
            <person name="Burns C."/>
            <person name="Canback B."/>
            <person name="Casselton L.A."/>
            <person name="Cheng C.K."/>
            <person name="Deng J."/>
            <person name="Dietrich F.S."/>
            <person name="Fargo D.C."/>
            <person name="Farman M.L."/>
            <person name="Gathman A.C."/>
            <person name="Goldberg J."/>
            <person name="Guigo R."/>
            <person name="Hoegger P.J."/>
            <person name="Hooker J.B."/>
            <person name="Huggins A."/>
            <person name="James T.Y."/>
            <person name="Kamada T."/>
            <person name="Kilaru S."/>
            <person name="Kodira C."/>
            <person name="Kues U."/>
            <person name="Kupfer D."/>
            <person name="Kwan H.S."/>
            <person name="Lomsadze A."/>
            <person name="Li W."/>
            <person name="Lilly W.W."/>
            <person name="Ma L.J."/>
            <person name="Mackey A.J."/>
            <person name="Manning G."/>
            <person name="Martin F."/>
            <person name="Muraguchi H."/>
            <person name="Natvig D.O."/>
            <person name="Palmerini H."/>
            <person name="Ramesh M.A."/>
            <person name="Rehmeyer C.J."/>
            <person name="Roe B.A."/>
            <person name="Shenoy N."/>
            <person name="Stanke M."/>
            <person name="Ter-Hovhannisyan V."/>
            <person name="Tunlid A."/>
            <person name="Velagapudi R."/>
            <person name="Vision T.J."/>
            <person name="Zeng Q."/>
            <person name="Zolan M.E."/>
            <person name="Pukkila P.J."/>
        </authorList>
    </citation>
    <scope>NUCLEOTIDE SEQUENCE [LARGE SCALE GENOMIC DNA]</scope>
    <source>
        <strain evidence="4">Okayama-7 / 130 / ATCC MYA-4618 / FGSC 9003</strain>
    </source>
</reference>
<dbReference type="Pfam" id="PF00400">
    <property type="entry name" value="WD40"/>
    <property type="match status" value="1"/>
</dbReference>
<dbReference type="SUPFAM" id="SSF50978">
    <property type="entry name" value="WD40 repeat-like"/>
    <property type="match status" value="1"/>
</dbReference>
<dbReference type="OrthoDB" id="3238562at2759"/>
<dbReference type="InParanoid" id="A8NLQ8"/>
<dbReference type="GeneID" id="6011271"/>
<proteinExistence type="predicted"/>
<keyword evidence="4" id="KW-1185">Reference proteome</keyword>